<keyword evidence="3" id="KW-1185">Reference proteome</keyword>
<feature type="region of interest" description="Disordered" evidence="1">
    <location>
        <begin position="206"/>
        <end position="289"/>
    </location>
</feature>
<feature type="region of interest" description="Disordered" evidence="1">
    <location>
        <begin position="1"/>
        <end position="28"/>
    </location>
</feature>
<feature type="compositionally biased region" description="Pro residues" evidence="1">
    <location>
        <begin position="266"/>
        <end position="280"/>
    </location>
</feature>
<organism evidence="2 3">
    <name type="scientific">Mycena alexandri</name>
    <dbReference type="NCBI Taxonomy" id="1745969"/>
    <lineage>
        <taxon>Eukaryota</taxon>
        <taxon>Fungi</taxon>
        <taxon>Dikarya</taxon>
        <taxon>Basidiomycota</taxon>
        <taxon>Agaricomycotina</taxon>
        <taxon>Agaricomycetes</taxon>
        <taxon>Agaricomycetidae</taxon>
        <taxon>Agaricales</taxon>
        <taxon>Marasmiineae</taxon>
        <taxon>Mycenaceae</taxon>
        <taxon>Mycena</taxon>
    </lineage>
</organism>
<dbReference type="EMBL" id="JARJCM010000140">
    <property type="protein sequence ID" value="KAJ7026309.1"/>
    <property type="molecule type" value="Genomic_DNA"/>
</dbReference>
<dbReference type="AlphaFoldDB" id="A0AAD6SET0"/>
<dbReference type="Proteomes" id="UP001218188">
    <property type="component" value="Unassembled WGS sequence"/>
</dbReference>
<evidence type="ECO:0000256" key="1">
    <source>
        <dbReference type="SAM" id="MobiDB-lite"/>
    </source>
</evidence>
<protein>
    <submittedName>
        <fullName evidence="2">Uncharacterized protein</fullName>
    </submittedName>
</protein>
<accession>A0AAD6SET0</accession>
<evidence type="ECO:0000313" key="2">
    <source>
        <dbReference type="EMBL" id="KAJ7026309.1"/>
    </source>
</evidence>
<comment type="caution">
    <text evidence="2">The sequence shown here is derived from an EMBL/GenBank/DDBJ whole genome shotgun (WGS) entry which is preliminary data.</text>
</comment>
<evidence type="ECO:0000313" key="3">
    <source>
        <dbReference type="Proteomes" id="UP001218188"/>
    </source>
</evidence>
<sequence>MSNLTAPTPRPRSRLDMPALNTRGAPKKFKGSPHDVVKFLGHMEKLFTQNNVVDNIEKIECMAEYCSRNVVHILEGMANYTTPDWPLLVTAMGTMFNADKDQQRHREYDLKKLTDSWRKTHIRSMTDWRQYLREFTKIAGWLVNHGIIDEDTAARYMWKGLHISLRSLVEDRLLAQDPTRDMSVVFPQDDVIGVINARFRRGRFDAELDESRSDSDDESADSDSDDSTDSQVSDSDDDLPPRKKSKKSKSKGKTKKQAKVKRPATPIAPAPARGPKPPRTAPAVTTSSDEVGELVKQLSRMNIEDAEYNYLYYRATSLDPHVAKCVRAPVLSVKAPPLPPNNFRNNQYTPPADQYGPNPNANVNRPPLQPQDRTCFGCGERGHGLWECAKIAEAMATGEIHRGDRGIEWSDGNLLRRFNQQGETPLAAYHRQRTGRHPAAAAPINAPAAQNHLAFAHHIPVDCNLNPVEAEEEEVHPVFIQATTTDNELAKIFAVTRSTDKISHPCYVRANQSFIFSHLSVLVALNPTLIVLPSPPDTQSRTTSDPAPLR</sequence>
<proteinExistence type="predicted"/>
<name>A0AAD6SET0_9AGAR</name>
<reference evidence="2" key="1">
    <citation type="submission" date="2023-03" db="EMBL/GenBank/DDBJ databases">
        <title>Massive genome expansion in bonnet fungi (Mycena s.s.) driven by repeated elements and novel gene families across ecological guilds.</title>
        <authorList>
            <consortium name="Lawrence Berkeley National Laboratory"/>
            <person name="Harder C.B."/>
            <person name="Miyauchi S."/>
            <person name="Viragh M."/>
            <person name="Kuo A."/>
            <person name="Thoen E."/>
            <person name="Andreopoulos B."/>
            <person name="Lu D."/>
            <person name="Skrede I."/>
            <person name="Drula E."/>
            <person name="Henrissat B."/>
            <person name="Morin E."/>
            <person name="Kohler A."/>
            <person name="Barry K."/>
            <person name="LaButti K."/>
            <person name="Morin E."/>
            <person name="Salamov A."/>
            <person name="Lipzen A."/>
            <person name="Mereny Z."/>
            <person name="Hegedus B."/>
            <person name="Baldrian P."/>
            <person name="Stursova M."/>
            <person name="Weitz H."/>
            <person name="Taylor A."/>
            <person name="Grigoriev I.V."/>
            <person name="Nagy L.G."/>
            <person name="Martin F."/>
            <person name="Kauserud H."/>
        </authorList>
    </citation>
    <scope>NUCLEOTIDE SEQUENCE</scope>
    <source>
        <strain evidence="2">CBHHK200</strain>
    </source>
</reference>
<feature type="compositionally biased region" description="Basic residues" evidence="1">
    <location>
        <begin position="242"/>
        <end position="262"/>
    </location>
</feature>
<feature type="compositionally biased region" description="Acidic residues" evidence="1">
    <location>
        <begin position="215"/>
        <end position="238"/>
    </location>
</feature>
<gene>
    <name evidence="2" type="ORF">C8F04DRAFT_1268225</name>
</gene>